<dbReference type="Pfam" id="PF20589">
    <property type="entry name" value="DUF6790"/>
    <property type="match status" value="1"/>
</dbReference>
<organism evidence="2 3">
    <name type="scientific">Xanthobacter aminoxidans</name>
    <dbReference type="NCBI Taxonomy" id="186280"/>
    <lineage>
        <taxon>Bacteria</taxon>
        <taxon>Pseudomonadati</taxon>
        <taxon>Pseudomonadota</taxon>
        <taxon>Alphaproteobacteria</taxon>
        <taxon>Hyphomicrobiales</taxon>
        <taxon>Xanthobacteraceae</taxon>
        <taxon>Xanthobacter</taxon>
    </lineage>
</organism>
<sequence length="150" mass="15523">MYLSAILVLMLIAPLASILVEALVAGGPLAPLVLKWFVVWGVGARLGLAGLKQVTQPAFTAETIFEISDPKAQVIVQELGFANLTFGLLGLLSLAFPSFLLPAAVGGGLFYLLAGVKHALRAGKTRTETIAMVSDLAIAAVLAVALAVAR</sequence>
<feature type="transmembrane region" description="Helical" evidence="1">
    <location>
        <begin position="129"/>
        <end position="149"/>
    </location>
</feature>
<dbReference type="RefSeq" id="WP_394008216.1">
    <property type="nucleotide sequence ID" value="NZ_JBAFUR010000002.1"/>
</dbReference>
<evidence type="ECO:0000313" key="3">
    <source>
        <dbReference type="Proteomes" id="UP001604043"/>
    </source>
</evidence>
<dbReference type="Proteomes" id="UP001604043">
    <property type="component" value="Unassembled WGS sequence"/>
</dbReference>
<dbReference type="EMBL" id="JBAFUR010000002">
    <property type="protein sequence ID" value="MFG1252371.1"/>
    <property type="molecule type" value="Genomic_DNA"/>
</dbReference>
<gene>
    <name evidence="2" type="ORF">V5F30_09170</name>
</gene>
<keyword evidence="1" id="KW-0812">Transmembrane</keyword>
<reference evidence="2 3" key="1">
    <citation type="submission" date="2024-02" db="EMBL/GenBank/DDBJ databases">
        <title>Expansion and revision of Xanthobacter and proposal of Roseixanthobacter gen. nov.</title>
        <authorList>
            <person name="Soltysiak M.P.M."/>
            <person name="Jalihal A."/>
            <person name="Ory A."/>
            <person name="Chrisophersen C."/>
            <person name="Lee A.D."/>
            <person name="Boulton J."/>
            <person name="Springer M."/>
        </authorList>
    </citation>
    <scope>NUCLEOTIDE SEQUENCE [LARGE SCALE GENOMIC DNA]</scope>
    <source>
        <strain evidence="2 3">CB5</strain>
    </source>
</reference>
<comment type="caution">
    <text evidence="2">The sequence shown here is derived from an EMBL/GenBank/DDBJ whole genome shotgun (WGS) entry which is preliminary data.</text>
</comment>
<protein>
    <submittedName>
        <fullName evidence="2">DUF6790 family protein</fullName>
    </submittedName>
</protein>
<keyword evidence="1" id="KW-0472">Membrane</keyword>
<evidence type="ECO:0000313" key="2">
    <source>
        <dbReference type="EMBL" id="MFG1252371.1"/>
    </source>
</evidence>
<accession>A0ABW6ZEY6</accession>
<name>A0ABW6ZEY6_9HYPH</name>
<evidence type="ECO:0000256" key="1">
    <source>
        <dbReference type="SAM" id="Phobius"/>
    </source>
</evidence>
<keyword evidence="1" id="KW-1133">Transmembrane helix</keyword>
<dbReference type="InterPro" id="IPR046740">
    <property type="entry name" value="DUF6790"/>
</dbReference>
<proteinExistence type="predicted"/>
<keyword evidence="3" id="KW-1185">Reference proteome</keyword>
<feature type="transmembrane region" description="Helical" evidence="1">
    <location>
        <begin position="99"/>
        <end position="117"/>
    </location>
</feature>